<sequence>MSGIILLNIFLYFFYNYIRFNNPLETGQSYIIENPHFEIKKILGSFNLKYLFHNSYYFLINPLKLRFSYPYISPDPQGNSIFFTSPLFFLLFGIIANGKSNKNRSFLYICLFTAGFIILSFIFYSSTGWIQFGYRYALGIIPFLILALAWVIGDYSKIIVMTLFILSVIFNTIGAFWMLQINSLLNY</sequence>
<protein>
    <recommendedName>
        <fullName evidence="4">Glycosyltransferase RgtA/B/C/D-like domain-containing protein</fullName>
    </recommendedName>
</protein>
<organism evidence="2 3">
    <name type="scientific">Candidatus Gottesmanbacteria bacterium RBG_16_37_8</name>
    <dbReference type="NCBI Taxonomy" id="1798371"/>
    <lineage>
        <taxon>Bacteria</taxon>
        <taxon>Candidatus Gottesmaniibacteriota</taxon>
    </lineage>
</organism>
<accession>A0A1F5YQM6</accession>
<feature type="transmembrane region" description="Helical" evidence="1">
    <location>
        <begin position="80"/>
        <end position="98"/>
    </location>
</feature>
<evidence type="ECO:0000313" key="2">
    <source>
        <dbReference type="EMBL" id="OGG02501.1"/>
    </source>
</evidence>
<proteinExistence type="predicted"/>
<dbReference type="EMBL" id="MFJA01000062">
    <property type="protein sequence ID" value="OGG02501.1"/>
    <property type="molecule type" value="Genomic_DNA"/>
</dbReference>
<feature type="transmembrane region" description="Helical" evidence="1">
    <location>
        <begin position="105"/>
        <end position="126"/>
    </location>
</feature>
<evidence type="ECO:0000313" key="3">
    <source>
        <dbReference type="Proteomes" id="UP000176665"/>
    </source>
</evidence>
<feature type="transmembrane region" description="Helical" evidence="1">
    <location>
        <begin position="132"/>
        <end position="151"/>
    </location>
</feature>
<comment type="caution">
    <text evidence="2">The sequence shown here is derived from an EMBL/GenBank/DDBJ whole genome shotgun (WGS) entry which is preliminary data.</text>
</comment>
<evidence type="ECO:0008006" key="4">
    <source>
        <dbReference type="Google" id="ProtNLM"/>
    </source>
</evidence>
<dbReference type="Proteomes" id="UP000176665">
    <property type="component" value="Unassembled WGS sequence"/>
</dbReference>
<keyword evidence="1" id="KW-1133">Transmembrane helix</keyword>
<name>A0A1F5YQM6_9BACT</name>
<keyword evidence="1" id="KW-0472">Membrane</keyword>
<evidence type="ECO:0000256" key="1">
    <source>
        <dbReference type="SAM" id="Phobius"/>
    </source>
</evidence>
<gene>
    <name evidence="2" type="ORF">A2W14_01740</name>
</gene>
<keyword evidence="1" id="KW-0812">Transmembrane</keyword>
<feature type="transmembrane region" description="Helical" evidence="1">
    <location>
        <begin position="158"/>
        <end position="179"/>
    </location>
</feature>
<dbReference type="AlphaFoldDB" id="A0A1F5YQM6"/>
<reference evidence="2 3" key="1">
    <citation type="journal article" date="2016" name="Nat. Commun.">
        <title>Thousands of microbial genomes shed light on interconnected biogeochemical processes in an aquifer system.</title>
        <authorList>
            <person name="Anantharaman K."/>
            <person name="Brown C.T."/>
            <person name="Hug L.A."/>
            <person name="Sharon I."/>
            <person name="Castelle C.J."/>
            <person name="Probst A.J."/>
            <person name="Thomas B.C."/>
            <person name="Singh A."/>
            <person name="Wilkins M.J."/>
            <person name="Karaoz U."/>
            <person name="Brodie E.L."/>
            <person name="Williams K.H."/>
            <person name="Hubbard S.S."/>
            <person name="Banfield J.F."/>
        </authorList>
    </citation>
    <scope>NUCLEOTIDE SEQUENCE [LARGE SCALE GENOMIC DNA]</scope>
</reference>